<evidence type="ECO:0000256" key="2">
    <source>
        <dbReference type="PROSITE-ProRule" id="PRU00035"/>
    </source>
</evidence>
<accession>A0A8J6DZ16</accession>
<dbReference type="EMBL" id="JAHDYR010000067">
    <property type="protein sequence ID" value="KAG9389831.1"/>
    <property type="molecule type" value="Genomic_DNA"/>
</dbReference>
<dbReference type="SUPFAM" id="SSF47370">
    <property type="entry name" value="Bromodomain"/>
    <property type="match status" value="1"/>
</dbReference>
<evidence type="ECO:0000259" key="4">
    <source>
        <dbReference type="PROSITE" id="PS50014"/>
    </source>
</evidence>
<evidence type="ECO:0000313" key="6">
    <source>
        <dbReference type="Proteomes" id="UP000717585"/>
    </source>
</evidence>
<sequence length="317" mass="35241">MKLDASPTAAEKEEQKAPDTPKLKEEAQEDAPAVPTNEAEAIEALHAAFHNVLDRLRETDQYGLFSSPITEEIAPAYFQVIKRPMDFGTMADKVDAHHYSTVEQFISDALLVPDNAMRYNMEGSEIYLISAAIRQQVLDTQAELIETVAAYRSLLPGYAVEELRASLPRDILDFVAYVRTKERDDSMLSGMVATKLLAELSELEHRMQTDPVGVTKERSFDAFITKLRTAFPGLTQRERKVLRDRAVGVEARPAPMQVAPPTAGGSTLPMSLARAVDLLQFNIIAAPGPRRLCMRANSVFLKEVRGLAQRQGLKRCQ</sequence>
<proteinExistence type="predicted"/>
<dbReference type="Pfam" id="PF00439">
    <property type="entry name" value="Bromodomain"/>
    <property type="match status" value="1"/>
</dbReference>
<feature type="region of interest" description="Disordered" evidence="3">
    <location>
        <begin position="1"/>
        <end position="35"/>
    </location>
</feature>
<dbReference type="CDD" id="cd04369">
    <property type="entry name" value="Bromodomain"/>
    <property type="match status" value="1"/>
</dbReference>
<feature type="compositionally biased region" description="Basic and acidic residues" evidence="3">
    <location>
        <begin position="10"/>
        <end position="26"/>
    </location>
</feature>
<organism evidence="5 6">
    <name type="scientific">Carpediemonas membranifera</name>
    <dbReference type="NCBI Taxonomy" id="201153"/>
    <lineage>
        <taxon>Eukaryota</taxon>
        <taxon>Metamonada</taxon>
        <taxon>Carpediemonas-like organisms</taxon>
        <taxon>Carpediemonas</taxon>
    </lineage>
</organism>
<name>A0A8J6DZ16_9EUKA</name>
<dbReference type="SMART" id="SM00297">
    <property type="entry name" value="BROMO"/>
    <property type="match status" value="1"/>
</dbReference>
<keyword evidence="1 2" id="KW-0103">Bromodomain</keyword>
<dbReference type="InterPro" id="IPR051831">
    <property type="entry name" value="Bromodomain_contain_prot"/>
</dbReference>
<evidence type="ECO:0000313" key="5">
    <source>
        <dbReference type="EMBL" id="KAG9389831.1"/>
    </source>
</evidence>
<comment type="caution">
    <text evidence="5">The sequence shown here is derived from an EMBL/GenBank/DDBJ whole genome shotgun (WGS) entry which is preliminary data.</text>
</comment>
<feature type="domain" description="Bromo" evidence="4">
    <location>
        <begin position="57"/>
        <end position="127"/>
    </location>
</feature>
<dbReference type="PROSITE" id="PS50014">
    <property type="entry name" value="BROMODOMAIN_2"/>
    <property type="match status" value="1"/>
</dbReference>
<dbReference type="PANTHER" id="PTHR22881">
    <property type="entry name" value="BROMODOMAIN CONTAINING PROTEIN"/>
    <property type="match status" value="1"/>
</dbReference>
<dbReference type="InterPro" id="IPR001487">
    <property type="entry name" value="Bromodomain"/>
</dbReference>
<dbReference type="PANTHER" id="PTHR22881:SF27">
    <property type="entry name" value="BROMODOMAIN CONTAINING 7_9"/>
    <property type="match status" value="1"/>
</dbReference>
<dbReference type="Proteomes" id="UP000717585">
    <property type="component" value="Unassembled WGS sequence"/>
</dbReference>
<evidence type="ECO:0000256" key="1">
    <source>
        <dbReference type="ARBA" id="ARBA00023117"/>
    </source>
</evidence>
<reference evidence="5" key="1">
    <citation type="submission" date="2021-05" db="EMBL/GenBank/DDBJ databases">
        <title>A free-living protist that lacks canonical eukaryotic 1 DNA replication and segregation systems.</title>
        <authorList>
            <person name="Salas-Leiva D.E."/>
            <person name="Tromer E.C."/>
            <person name="Curtis B.A."/>
            <person name="Jerlstrom-Hultqvist J."/>
            <person name="Kolisko M."/>
            <person name="Yi Z."/>
            <person name="Salas-Leiva J.S."/>
            <person name="Gallot-Lavallee L."/>
            <person name="Kops G.J.P.L."/>
            <person name="Archibald J.M."/>
            <person name="Simpson A.G.B."/>
            <person name="Roger A.J."/>
        </authorList>
    </citation>
    <scope>NUCLEOTIDE SEQUENCE</scope>
    <source>
        <strain evidence="5">BICM</strain>
    </source>
</reference>
<evidence type="ECO:0000256" key="3">
    <source>
        <dbReference type="SAM" id="MobiDB-lite"/>
    </source>
</evidence>
<protein>
    <submittedName>
        <fullName evidence="5">Bromodomain</fullName>
    </submittedName>
</protein>
<keyword evidence="6" id="KW-1185">Reference proteome</keyword>
<dbReference type="AlphaFoldDB" id="A0A8J6DZ16"/>
<gene>
    <name evidence="5" type="ORF">J8273_8510</name>
</gene>
<dbReference type="Gene3D" id="1.20.920.10">
    <property type="entry name" value="Bromodomain-like"/>
    <property type="match status" value="1"/>
</dbReference>
<dbReference type="InterPro" id="IPR036427">
    <property type="entry name" value="Bromodomain-like_sf"/>
</dbReference>
<dbReference type="OrthoDB" id="21449at2759"/>
<dbReference type="PRINTS" id="PR00503">
    <property type="entry name" value="BROMODOMAIN"/>
</dbReference>